<comment type="caution">
    <text evidence="2">The sequence shown here is derived from an EMBL/GenBank/DDBJ whole genome shotgun (WGS) entry which is preliminary data.</text>
</comment>
<accession>A0A8J5CCD7</accession>
<protein>
    <submittedName>
        <fullName evidence="2">Uncharacterized protein</fullName>
    </submittedName>
</protein>
<evidence type="ECO:0000313" key="2">
    <source>
        <dbReference type="EMBL" id="KAG6470974.1"/>
    </source>
</evidence>
<evidence type="ECO:0000256" key="1">
    <source>
        <dbReference type="SAM" id="Phobius"/>
    </source>
</evidence>
<dbReference type="PANTHER" id="PTHR13301">
    <property type="entry name" value="X-BOX TRANSCRIPTION FACTOR-RELATED"/>
    <property type="match status" value="1"/>
</dbReference>
<evidence type="ECO:0000313" key="3">
    <source>
        <dbReference type="Proteomes" id="UP000734854"/>
    </source>
</evidence>
<proteinExistence type="predicted"/>
<dbReference type="EMBL" id="JACMSC010000021">
    <property type="protein sequence ID" value="KAG6470974.1"/>
    <property type="molecule type" value="Genomic_DNA"/>
</dbReference>
<feature type="transmembrane region" description="Helical" evidence="1">
    <location>
        <begin position="89"/>
        <end position="112"/>
    </location>
</feature>
<keyword evidence="3" id="KW-1185">Reference proteome</keyword>
<feature type="transmembrane region" description="Helical" evidence="1">
    <location>
        <begin position="49"/>
        <end position="77"/>
    </location>
</feature>
<keyword evidence="1" id="KW-0812">Transmembrane</keyword>
<gene>
    <name evidence="2" type="ORF">ZIOFF_072063</name>
</gene>
<dbReference type="Proteomes" id="UP000734854">
    <property type="component" value="Unassembled WGS sequence"/>
</dbReference>
<dbReference type="AlphaFoldDB" id="A0A8J5CCD7"/>
<organism evidence="2 3">
    <name type="scientific">Zingiber officinale</name>
    <name type="common">Ginger</name>
    <name type="synonym">Amomum zingiber</name>
    <dbReference type="NCBI Taxonomy" id="94328"/>
    <lineage>
        <taxon>Eukaryota</taxon>
        <taxon>Viridiplantae</taxon>
        <taxon>Streptophyta</taxon>
        <taxon>Embryophyta</taxon>
        <taxon>Tracheophyta</taxon>
        <taxon>Spermatophyta</taxon>
        <taxon>Magnoliopsida</taxon>
        <taxon>Liliopsida</taxon>
        <taxon>Zingiberales</taxon>
        <taxon>Zingiberaceae</taxon>
        <taxon>Zingiber</taxon>
    </lineage>
</organism>
<keyword evidence="1" id="KW-1133">Transmembrane helix</keyword>
<name>A0A8J5CCD7_ZINOF</name>
<sequence>MLKRTTSYLFATIDNMLELVGASKAAFAITKVAENDDSAKRYEREVMEFGTAASAGVMFVIIGTTTLINLACLVVGLQRAVADQSLGGLLIQNVVCGLVVALNLPIYEAMFLRKDEGRMKSSTVLASAGLTLLETDVPSKPRSTAGGERICFKEIAPRMPRSARPVGLFVRPTDFSARSRFALSLSARPGRSLRQLARPSCFPICRSVLQTYPAALLTWSSALHFTETSPTGRLRLSAQVFSTDK</sequence>
<keyword evidence="1" id="KW-0472">Membrane</keyword>
<reference evidence="2 3" key="1">
    <citation type="submission" date="2020-08" db="EMBL/GenBank/DDBJ databases">
        <title>Plant Genome Project.</title>
        <authorList>
            <person name="Zhang R.-G."/>
        </authorList>
    </citation>
    <scope>NUCLEOTIDE SEQUENCE [LARGE SCALE GENOMIC DNA]</scope>
    <source>
        <tissue evidence="2">Rhizome</tissue>
    </source>
</reference>